<evidence type="ECO:0000313" key="3">
    <source>
        <dbReference type="EMBL" id="PTG26353.1"/>
    </source>
</evidence>
<dbReference type="Proteomes" id="UP000242704">
    <property type="component" value="Unassembled WGS sequence"/>
</dbReference>
<reference evidence="2" key="2">
    <citation type="submission" date="2018-03" db="EMBL/GenBank/DDBJ databases">
        <authorList>
            <person name="Naushad S."/>
        </authorList>
    </citation>
    <scope>NUCLEOTIDE SEQUENCE</scope>
    <source>
        <strain evidence="3">SNUC 105</strain>
        <strain evidence="4">SNUC 1363</strain>
        <strain evidence="2">SNUC 505</strain>
    </source>
</reference>
<dbReference type="Proteomes" id="UP001240157">
    <property type="component" value="Unassembled WGS sequence"/>
</dbReference>
<organism evidence="2 7">
    <name type="scientific">Staphylococcus chromogenes</name>
    <name type="common">Staphylococcus hyicus subsp. chromogenes</name>
    <dbReference type="NCBI Taxonomy" id="46126"/>
    <lineage>
        <taxon>Bacteria</taxon>
        <taxon>Bacillati</taxon>
        <taxon>Bacillota</taxon>
        <taxon>Bacilli</taxon>
        <taxon>Bacillales</taxon>
        <taxon>Staphylococcaceae</taxon>
        <taxon>Staphylococcus</taxon>
    </lineage>
</organism>
<dbReference type="EMBL" id="JAVGJF010000035">
    <property type="protein sequence ID" value="MDQ7175672.1"/>
    <property type="molecule type" value="Genomic_DNA"/>
</dbReference>
<dbReference type="Proteomes" id="UP000242008">
    <property type="component" value="Unassembled WGS sequence"/>
</dbReference>
<evidence type="ECO:0000313" key="7">
    <source>
        <dbReference type="Proteomes" id="UP000242704"/>
    </source>
</evidence>
<dbReference type="EMBL" id="PZCM01000012">
    <property type="protein sequence ID" value="PTG26353.1"/>
    <property type="molecule type" value="Genomic_DNA"/>
</dbReference>
<dbReference type="EMBL" id="PZBZ01000004">
    <property type="protein sequence ID" value="PTG16902.1"/>
    <property type="molecule type" value="Genomic_DNA"/>
</dbReference>
<dbReference type="Proteomes" id="UP000242144">
    <property type="component" value="Unassembled WGS sequence"/>
</dbReference>
<dbReference type="RefSeq" id="WP_037575458.1">
    <property type="nucleotide sequence ID" value="NZ_BMDK01000002.1"/>
</dbReference>
<evidence type="ECO:0000313" key="6">
    <source>
        <dbReference type="Proteomes" id="UP000242144"/>
    </source>
</evidence>
<gene>
    <name evidence="3" type="ORF">BU638_09150</name>
    <name evidence="2" type="ORF">BU653_01345</name>
    <name evidence="4" type="ORF">BU676_01185</name>
    <name evidence="1" type="ORF">RCF65_06680</name>
</gene>
<reference evidence="5 6" key="1">
    <citation type="journal article" date="2016" name="Front. Microbiol.">
        <title>Comprehensive Phylogenetic Analysis of Bovine Non-aureus Staphylococci Species Based on Whole-Genome Sequencing.</title>
        <authorList>
            <person name="Naushad S."/>
            <person name="Barkema H.W."/>
            <person name="Luby C."/>
            <person name="Condas L.A."/>
            <person name="Nobrega D.B."/>
            <person name="Carson D.A."/>
            <person name="De Buck J."/>
        </authorList>
    </citation>
    <scope>NUCLEOTIDE SEQUENCE [LARGE SCALE GENOMIC DNA]</scope>
    <source>
        <strain evidence="3 6">SNUC 105</strain>
        <strain evidence="4 5">SNUC 1363</strain>
        <strain evidence="2 7">SNUC 505</strain>
    </source>
</reference>
<comment type="caution">
    <text evidence="2">The sequence shown here is derived from an EMBL/GenBank/DDBJ whole genome shotgun (WGS) entry which is preliminary data.</text>
</comment>
<dbReference type="EMBL" id="PZAO01000002">
    <property type="protein sequence ID" value="PTG71194.1"/>
    <property type="molecule type" value="Genomic_DNA"/>
</dbReference>
<evidence type="ECO:0000313" key="2">
    <source>
        <dbReference type="EMBL" id="PTG16902.1"/>
    </source>
</evidence>
<proteinExistence type="predicted"/>
<evidence type="ECO:0000313" key="8">
    <source>
        <dbReference type="Proteomes" id="UP001240157"/>
    </source>
</evidence>
<dbReference type="AlphaFoldDB" id="A0AAE5W9E4"/>
<evidence type="ECO:0000313" key="1">
    <source>
        <dbReference type="EMBL" id="MDQ7175672.1"/>
    </source>
</evidence>
<protein>
    <submittedName>
        <fullName evidence="2">Uncharacterized protein</fullName>
    </submittedName>
</protein>
<accession>A0AAE5W9E4</accession>
<sequence length="224" mass="25961">MKFVQIKSTKDQWFEPAIDFYMDKLDPLVTEDESVFVQSLKTEKTQNDYVFLVGIDNDKVVSFSTAHYEATTNTGFIVYLIAEPGDHCETYLAETLNEVEKGVNRLSHQLHGRDVNFFMFESTLESEDVDEQTAKDIAFRRRFLTEHGFEKQTQIDYVQPSLDRNGKPVPLDLYNKANIPLTKDIYGTSVKSCYILKYVFANRIPRRVIYPLLIKMNLSKDMNA</sequence>
<evidence type="ECO:0000313" key="5">
    <source>
        <dbReference type="Proteomes" id="UP000242008"/>
    </source>
</evidence>
<evidence type="ECO:0000313" key="4">
    <source>
        <dbReference type="EMBL" id="PTG71194.1"/>
    </source>
</evidence>
<keyword evidence="5" id="KW-1185">Reference proteome</keyword>
<name>A0AAE5W9E4_STACR</name>
<reference evidence="1 8" key="3">
    <citation type="submission" date="2023-08" db="EMBL/GenBank/DDBJ databases">
        <title>Whole genome sequencing of Staphylococcus chromogenes NNSch 2386.</title>
        <authorList>
            <person name="Kropotov V.S."/>
            <person name="Boriskina E.V."/>
            <person name="Gordinskaya N.A."/>
            <person name="Shkurkina I.S."/>
            <person name="Kryazhev D.V."/>
            <person name="Alekseeva A.E."/>
            <person name="Makhova M.A."/>
        </authorList>
    </citation>
    <scope>NUCLEOTIDE SEQUENCE [LARGE SCALE GENOMIC DNA]</scope>
    <source>
        <strain evidence="1 8">NNSch 2386</strain>
    </source>
</reference>